<name>A0A8J4M0J3_9BACL</name>
<keyword evidence="1" id="KW-1133">Transmembrane helix</keyword>
<keyword evidence="3" id="KW-1185">Reference proteome</keyword>
<comment type="caution">
    <text evidence="2">The sequence shown here is derived from an EMBL/GenBank/DDBJ whole genome shotgun (WGS) entry which is preliminary data.</text>
</comment>
<organism evidence="2 3">
    <name type="scientific">Xylanibacillus composti</name>
    <dbReference type="NCBI Taxonomy" id="1572762"/>
    <lineage>
        <taxon>Bacteria</taxon>
        <taxon>Bacillati</taxon>
        <taxon>Bacillota</taxon>
        <taxon>Bacilli</taxon>
        <taxon>Bacillales</taxon>
        <taxon>Paenibacillaceae</taxon>
        <taxon>Xylanibacillus</taxon>
    </lineage>
</organism>
<dbReference type="Proteomes" id="UP000677918">
    <property type="component" value="Unassembled WGS sequence"/>
</dbReference>
<feature type="transmembrane region" description="Helical" evidence="1">
    <location>
        <begin position="104"/>
        <end position="122"/>
    </location>
</feature>
<sequence length="133" mass="15382">MIMQAIRLPLFFTLLLLIQLVYFVGLGWLCTVDMGRRKLLASLLPLLLINMIVVTLSWIAAYRGDPNNELFVYAYFMHVGPGSFSLFGFPLTWIEGPVWRFLNYYVHGLLFPAALIYAGMWLKRRYGRSLSKI</sequence>
<evidence type="ECO:0000313" key="2">
    <source>
        <dbReference type="EMBL" id="GIQ67534.1"/>
    </source>
</evidence>
<dbReference type="AlphaFoldDB" id="A0A8J4M0J3"/>
<dbReference type="EMBL" id="BOVK01000005">
    <property type="protein sequence ID" value="GIQ67534.1"/>
    <property type="molecule type" value="Genomic_DNA"/>
</dbReference>
<gene>
    <name evidence="2" type="ORF">XYCOK13_03580</name>
</gene>
<reference evidence="2" key="1">
    <citation type="submission" date="2021-04" db="EMBL/GenBank/DDBJ databases">
        <title>Draft genome sequence of Xylanibacillus composti strain K13.</title>
        <authorList>
            <person name="Uke A."/>
            <person name="Chhe C."/>
            <person name="Baramee S."/>
            <person name="Kosugi A."/>
        </authorList>
    </citation>
    <scope>NUCLEOTIDE SEQUENCE</scope>
    <source>
        <strain evidence="2">K13</strain>
    </source>
</reference>
<evidence type="ECO:0000256" key="1">
    <source>
        <dbReference type="SAM" id="Phobius"/>
    </source>
</evidence>
<keyword evidence="1" id="KW-0472">Membrane</keyword>
<keyword evidence="1" id="KW-0812">Transmembrane</keyword>
<evidence type="ECO:0000313" key="3">
    <source>
        <dbReference type="Proteomes" id="UP000677918"/>
    </source>
</evidence>
<accession>A0A8J4M0J3</accession>
<proteinExistence type="predicted"/>
<protein>
    <submittedName>
        <fullName evidence="2">Uncharacterized protein</fullName>
    </submittedName>
</protein>
<feature type="transmembrane region" description="Helical" evidence="1">
    <location>
        <begin position="72"/>
        <end position="92"/>
    </location>
</feature>
<feature type="transmembrane region" description="Helical" evidence="1">
    <location>
        <begin position="39"/>
        <end position="60"/>
    </location>
</feature>
<dbReference type="RefSeq" id="WP_213410128.1">
    <property type="nucleotide sequence ID" value="NZ_BOVK01000005.1"/>
</dbReference>